<dbReference type="eggNOG" id="arCOG04626">
    <property type="taxonomic scope" value="Archaea"/>
</dbReference>
<dbReference type="Proteomes" id="UP000011514">
    <property type="component" value="Unassembled WGS sequence"/>
</dbReference>
<feature type="region of interest" description="Disordered" evidence="1">
    <location>
        <begin position="1"/>
        <end position="28"/>
    </location>
</feature>
<dbReference type="Pfam" id="PF23336">
    <property type="entry name" value="HTH_TbsP_C"/>
    <property type="match status" value="1"/>
</dbReference>
<feature type="region of interest" description="Disordered" evidence="1">
    <location>
        <begin position="324"/>
        <end position="348"/>
    </location>
</feature>
<dbReference type="EMBL" id="AOJE01000005">
    <property type="protein sequence ID" value="ELZ43565.1"/>
    <property type="molecule type" value="Genomic_DNA"/>
</dbReference>
<gene>
    <name evidence="4" type="ORF">C471_00575</name>
</gene>
<sequence length="348" mass="36631">MASPTTGDDSVDGDRPSEGDGLGDDPSPVAVALDEADDGLVQAIESALAGRSEVVAVGVPLALLPPVLAARDRTTDGTWRLACRPGVAEALGQAFVLGTAVAEAVAEGAIELRTGTDLVRPRPEIGPGRILFASSDRVDAVAGPEGSRTLVGEETAERVAPAVRAVRRRFAAATPASVDMPARSRLVAAARETLDDRFADDVAAALDALPYGAVGRTGEVTDRTLLVALAARHDHLLWDLRRWIGDESTESGAGSEGVGIAAGQDLTDDRRALVRRGLIEAIKVPAGDGRPQLRLRAVDDALLRATPGEVLSVLRGRFALPLDGDGTIQRPQNEERRPVWERARRDKN</sequence>
<evidence type="ECO:0000313" key="5">
    <source>
        <dbReference type="Proteomes" id="UP000011514"/>
    </source>
</evidence>
<protein>
    <submittedName>
        <fullName evidence="4">Uncharacterized protein</fullName>
    </submittedName>
</protein>
<dbReference type="InterPro" id="IPR056163">
    <property type="entry name" value="TbsP_C"/>
</dbReference>
<reference evidence="4 5" key="1">
    <citation type="journal article" date="2014" name="PLoS Genet.">
        <title>Phylogenetically driven sequencing of extremely halophilic archaea reveals strategies for static and dynamic osmo-response.</title>
        <authorList>
            <person name="Becker E.A."/>
            <person name="Seitzer P.M."/>
            <person name="Tritt A."/>
            <person name="Larsen D."/>
            <person name="Krusor M."/>
            <person name="Yao A.I."/>
            <person name="Wu D."/>
            <person name="Madern D."/>
            <person name="Eisen J.A."/>
            <person name="Darling A.E."/>
            <person name="Facciotti M.T."/>
        </authorList>
    </citation>
    <scope>NUCLEOTIDE SEQUENCE [LARGE SCALE GENOMIC DNA]</scope>
    <source>
        <strain evidence="4 5">DSM 1137</strain>
    </source>
</reference>
<dbReference type="STRING" id="1227484.C471_00575"/>
<organism evidence="4 5">
    <name type="scientific">Halorubrum saccharovorum DSM 1137</name>
    <dbReference type="NCBI Taxonomy" id="1227484"/>
    <lineage>
        <taxon>Archaea</taxon>
        <taxon>Methanobacteriati</taxon>
        <taxon>Methanobacteriota</taxon>
        <taxon>Stenosarchaea group</taxon>
        <taxon>Halobacteria</taxon>
        <taxon>Halobacteriales</taxon>
        <taxon>Haloferacaceae</taxon>
        <taxon>Halorubrum</taxon>
    </lineage>
</organism>
<dbReference type="RefSeq" id="WP_004045806.1">
    <property type="nucleotide sequence ID" value="NZ_AOJE01000005.1"/>
</dbReference>
<feature type="domain" description="Transcriptional regulator TbsP-like C-terminal" evidence="3">
    <location>
        <begin position="182"/>
        <end position="314"/>
    </location>
</feature>
<evidence type="ECO:0000259" key="3">
    <source>
        <dbReference type="Pfam" id="PF23336"/>
    </source>
</evidence>
<dbReference type="PATRIC" id="fig|1227484.4.peg.115"/>
<dbReference type="OrthoDB" id="331010at2157"/>
<comment type="caution">
    <text evidence="4">The sequence shown here is derived from an EMBL/GenBank/DDBJ whole genome shotgun (WGS) entry which is preliminary data.</text>
</comment>
<evidence type="ECO:0000259" key="2">
    <source>
        <dbReference type="Pfam" id="PF19138"/>
    </source>
</evidence>
<dbReference type="AlphaFoldDB" id="M0E740"/>
<feature type="compositionally biased region" description="Basic and acidic residues" evidence="1">
    <location>
        <begin position="332"/>
        <end position="348"/>
    </location>
</feature>
<keyword evidence="5" id="KW-1185">Reference proteome</keyword>
<evidence type="ECO:0000256" key="1">
    <source>
        <dbReference type="SAM" id="MobiDB-lite"/>
    </source>
</evidence>
<evidence type="ECO:0000313" key="4">
    <source>
        <dbReference type="EMBL" id="ELZ43565.1"/>
    </source>
</evidence>
<feature type="domain" description="Transcriptional regulator TbsP N-terminal" evidence="2">
    <location>
        <begin position="40"/>
        <end position="181"/>
    </location>
</feature>
<accession>M0E740</accession>
<proteinExistence type="predicted"/>
<dbReference type="Pfam" id="PF19138">
    <property type="entry name" value="TbsP_N"/>
    <property type="match status" value="1"/>
</dbReference>
<dbReference type="InterPro" id="IPR043859">
    <property type="entry name" value="TbsP-like_N"/>
</dbReference>
<name>M0E740_9EURY</name>